<protein>
    <submittedName>
        <fullName evidence="2">Membrane protein SpoIIM required for sporulation</fullName>
    </submittedName>
</protein>
<keyword evidence="3" id="KW-1185">Reference proteome</keyword>
<evidence type="ECO:0000313" key="2">
    <source>
        <dbReference type="EMBL" id="TDW95537.1"/>
    </source>
</evidence>
<keyword evidence="1" id="KW-0472">Membrane</keyword>
<dbReference type="InterPro" id="IPR002798">
    <property type="entry name" value="SpoIIM-like"/>
</dbReference>
<gene>
    <name evidence="2" type="ORF">EV137_2880</name>
</gene>
<dbReference type="Proteomes" id="UP000295060">
    <property type="component" value="Unassembled WGS sequence"/>
</dbReference>
<dbReference type="Pfam" id="PF01944">
    <property type="entry name" value="SpoIIM"/>
    <property type="match status" value="1"/>
</dbReference>
<name>A0ABY2FQW9_9ACTN</name>
<feature type="transmembrane region" description="Helical" evidence="1">
    <location>
        <begin position="209"/>
        <end position="238"/>
    </location>
</feature>
<feature type="transmembrane region" description="Helical" evidence="1">
    <location>
        <begin position="104"/>
        <end position="124"/>
    </location>
</feature>
<feature type="transmembrane region" description="Helical" evidence="1">
    <location>
        <begin position="259"/>
        <end position="280"/>
    </location>
</feature>
<proteinExistence type="predicted"/>
<accession>A0ABY2FQW9</accession>
<reference evidence="2 3" key="1">
    <citation type="submission" date="2019-03" db="EMBL/GenBank/DDBJ databases">
        <title>Genomic Encyclopedia of Type Strains, Phase III (KMG-III): the genomes of soil and plant-associated and newly described type strains.</title>
        <authorList>
            <person name="Whitman W."/>
        </authorList>
    </citation>
    <scope>NUCLEOTIDE SEQUENCE [LARGE SCALE GENOMIC DNA]</scope>
    <source>
        <strain evidence="2 3">VKMAc-2574</strain>
    </source>
</reference>
<evidence type="ECO:0000313" key="3">
    <source>
        <dbReference type="Proteomes" id="UP000295060"/>
    </source>
</evidence>
<organism evidence="2 3">
    <name type="scientific">Kribbella pratensis</name>
    <dbReference type="NCBI Taxonomy" id="2512112"/>
    <lineage>
        <taxon>Bacteria</taxon>
        <taxon>Bacillati</taxon>
        <taxon>Actinomycetota</taxon>
        <taxon>Actinomycetes</taxon>
        <taxon>Propionibacteriales</taxon>
        <taxon>Kribbellaceae</taxon>
        <taxon>Kribbella</taxon>
    </lineage>
</organism>
<comment type="caution">
    <text evidence="2">The sequence shown here is derived from an EMBL/GenBank/DDBJ whole genome shotgun (WGS) entry which is preliminary data.</text>
</comment>
<dbReference type="EMBL" id="SODU01000001">
    <property type="protein sequence ID" value="TDW95537.1"/>
    <property type="molecule type" value="Genomic_DNA"/>
</dbReference>
<dbReference type="PANTHER" id="PTHR35337">
    <property type="entry name" value="SLR1478 PROTEIN"/>
    <property type="match status" value="1"/>
</dbReference>
<dbReference type="PANTHER" id="PTHR35337:SF1">
    <property type="entry name" value="SLR1478 PROTEIN"/>
    <property type="match status" value="1"/>
</dbReference>
<feature type="transmembrane region" description="Helical" evidence="1">
    <location>
        <begin position="286"/>
        <end position="305"/>
    </location>
</feature>
<keyword evidence="1" id="KW-1133">Transmembrane helix</keyword>
<evidence type="ECO:0000256" key="1">
    <source>
        <dbReference type="SAM" id="Phobius"/>
    </source>
</evidence>
<sequence length="333" mass="36318">MAVDVEAFVSVHQPQWDRLAYLTRRQRRLSGAEAEELVVLYQRVGTHLAALRAAGADPVSIGRLSGLIADARGAVTGAQAPVWRDISKYFLVSFPAALYASRRWWVTIGLLFYLVAAWTAWRVLAHPEVVDSIGTPDQIKQLVEHDFESYYSENPAQDFALRVWINNATISAAVLALGILLIPSVFILWDNALNLGLSAGLMISHDKGGLFFSLITPHGLLELTTVFVATAAGLRLGWSWVVPGPRTRMQSVARTGRATVGMAIGLAAVLLVTGLIEAFVTPFLPGPVRITIGILAELAFFTYVWTLGRRAHRQGEYGDIDESDREATAPVSA</sequence>
<feature type="transmembrane region" description="Helical" evidence="1">
    <location>
        <begin position="168"/>
        <end position="189"/>
    </location>
</feature>
<keyword evidence="1" id="KW-0812">Transmembrane</keyword>